<dbReference type="Gene3D" id="3.40.190.150">
    <property type="entry name" value="Bordetella uptake gene, domain 1"/>
    <property type="match status" value="1"/>
</dbReference>
<comment type="similarity">
    <text evidence="1">Belongs to the UPF0065 (bug) family.</text>
</comment>
<dbReference type="InterPro" id="IPR042100">
    <property type="entry name" value="Bug_dom1"/>
</dbReference>
<name>A0ABX0WTF7_9BURK</name>
<keyword evidence="4" id="KW-1185">Reference proteome</keyword>
<dbReference type="SUPFAM" id="SSF53850">
    <property type="entry name" value="Periplasmic binding protein-like II"/>
    <property type="match status" value="1"/>
</dbReference>
<keyword evidence="2" id="KW-0732">Signal</keyword>
<gene>
    <name evidence="3" type="ORF">GGR41_002299</name>
</gene>
<comment type="caution">
    <text evidence="3">The sequence shown here is derived from an EMBL/GenBank/DDBJ whole genome shotgun (WGS) entry which is preliminary data.</text>
</comment>
<dbReference type="Pfam" id="PF03401">
    <property type="entry name" value="TctC"/>
    <property type="match status" value="1"/>
</dbReference>
<evidence type="ECO:0000256" key="2">
    <source>
        <dbReference type="SAM" id="SignalP"/>
    </source>
</evidence>
<evidence type="ECO:0000313" key="4">
    <source>
        <dbReference type="Proteomes" id="UP000783934"/>
    </source>
</evidence>
<evidence type="ECO:0000256" key="1">
    <source>
        <dbReference type="ARBA" id="ARBA00006987"/>
    </source>
</evidence>
<evidence type="ECO:0000313" key="3">
    <source>
        <dbReference type="EMBL" id="NJB66044.1"/>
    </source>
</evidence>
<proteinExistence type="inferred from homology"/>
<feature type="signal peptide" evidence="2">
    <location>
        <begin position="1"/>
        <end position="23"/>
    </location>
</feature>
<dbReference type="PANTHER" id="PTHR42928">
    <property type="entry name" value="TRICARBOXYLATE-BINDING PROTEIN"/>
    <property type="match status" value="1"/>
</dbReference>
<dbReference type="PIRSF" id="PIRSF017082">
    <property type="entry name" value="YflP"/>
    <property type="match status" value="1"/>
</dbReference>
<dbReference type="RefSeq" id="WP_167661945.1">
    <property type="nucleotide sequence ID" value="NZ_BMCQ01000005.1"/>
</dbReference>
<feature type="chain" id="PRO_5045735620" evidence="2">
    <location>
        <begin position="24"/>
        <end position="323"/>
    </location>
</feature>
<organism evidence="3 4">
    <name type="scientific">Paenalcaligenes hominis</name>
    <dbReference type="NCBI Taxonomy" id="643674"/>
    <lineage>
        <taxon>Bacteria</taxon>
        <taxon>Pseudomonadati</taxon>
        <taxon>Pseudomonadota</taxon>
        <taxon>Betaproteobacteria</taxon>
        <taxon>Burkholderiales</taxon>
        <taxon>Alcaligenaceae</taxon>
        <taxon>Paenalcaligenes</taxon>
    </lineage>
</organism>
<dbReference type="EMBL" id="JAATIZ010000004">
    <property type="protein sequence ID" value="NJB66044.1"/>
    <property type="molecule type" value="Genomic_DNA"/>
</dbReference>
<protein>
    <submittedName>
        <fullName evidence="3">Tripartite-type tricarboxylate transporter receptor subunit TctC</fullName>
    </submittedName>
</protein>
<dbReference type="InterPro" id="IPR005064">
    <property type="entry name" value="BUG"/>
</dbReference>
<reference evidence="3 4" key="1">
    <citation type="submission" date="2020-03" db="EMBL/GenBank/DDBJ databases">
        <title>Genomic Encyclopedia of Type Strains, Phase IV (KMG-IV): sequencing the most valuable type-strain genomes for metagenomic binning, comparative biology and taxonomic classification.</title>
        <authorList>
            <person name="Goeker M."/>
        </authorList>
    </citation>
    <scope>NUCLEOTIDE SEQUENCE [LARGE SCALE GENOMIC DNA]</scope>
    <source>
        <strain evidence="3 4">DSM 26613</strain>
    </source>
</reference>
<keyword evidence="3" id="KW-0675">Receptor</keyword>
<dbReference type="Gene3D" id="3.40.190.10">
    <property type="entry name" value="Periplasmic binding protein-like II"/>
    <property type="match status" value="1"/>
</dbReference>
<accession>A0ABX0WTF7</accession>
<dbReference type="CDD" id="cd07012">
    <property type="entry name" value="PBP2_Bug_TTT"/>
    <property type="match status" value="1"/>
</dbReference>
<dbReference type="Proteomes" id="UP000783934">
    <property type="component" value="Unassembled WGS sequence"/>
</dbReference>
<sequence length="323" mass="34869">MLKKLVKPMLFSLAAGISSTALASTYPEHPIRIVVPYAPGSTGDLAIRQIQPLLTEELGQPIIIENKSGAGGNIGAQYVARAKPDGYTLLLGATNNFVINQFLFTDLGYDPLIDLDPITKVVYVPAFIYINAEVPAKNFAEFKDYAQRHPGQLNYGTPGAGTTPALSGWMLSEAIQGDMIEVSYRGSPPGVLALLANEVQVYIGGYGIASSHLESEKLRALAVALPERYAELPEVPTTKEVGIEDVVLSNWWGLAAPANTDPAILTQLEHALHTVLQNTALQNALSTQGFVVTSSTAQQFKEEMQSEASYWQTIIQKANLEVN</sequence>
<dbReference type="PANTHER" id="PTHR42928:SF5">
    <property type="entry name" value="BLR1237 PROTEIN"/>
    <property type="match status" value="1"/>
</dbReference>